<proteinExistence type="predicted"/>
<gene>
    <name evidence="2" type="ORF">P9989_19340</name>
</gene>
<evidence type="ECO:0000313" key="3">
    <source>
        <dbReference type="Proteomes" id="UP001221597"/>
    </source>
</evidence>
<name>A0ABY8J134_9BACI</name>
<accession>A0ABY8J134</accession>
<feature type="transmembrane region" description="Helical" evidence="1">
    <location>
        <begin position="33"/>
        <end position="51"/>
    </location>
</feature>
<evidence type="ECO:0000313" key="2">
    <source>
        <dbReference type="EMBL" id="WFT74480.1"/>
    </source>
</evidence>
<dbReference type="Proteomes" id="UP001221597">
    <property type="component" value="Chromosome"/>
</dbReference>
<dbReference type="RefSeq" id="WP_283076477.1">
    <property type="nucleotide sequence ID" value="NZ_CP121671.1"/>
</dbReference>
<reference evidence="2 3" key="1">
    <citation type="submission" date="2023-04" db="EMBL/GenBank/DDBJ databases">
        <title>Genome sequence of Halobacillus naozhouensis KACC 21980.</title>
        <authorList>
            <person name="Kim S."/>
            <person name="Heo J."/>
            <person name="Kwon S.-W."/>
        </authorList>
    </citation>
    <scope>NUCLEOTIDE SEQUENCE [LARGE SCALE GENOMIC DNA]</scope>
    <source>
        <strain evidence="2 3">KCTC 13234</strain>
    </source>
</reference>
<keyword evidence="3" id="KW-1185">Reference proteome</keyword>
<dbReference type="EMBL" id="CP121671">
    <property type="protein sequence ID" value="WFT74480.1"/>
    <property type="molecule type" value="Genomic_DNA"/>
</dbReference>
<keyword evidence="1" id="KW-1133">Transmembrane helix</keyword>
<evidence type="ECO:0000256" key="1">
    <source>
        <dbReference type="SAM" id="Phobius"/>
    </source>
</evidence>
<keyword evidence="1" id="KW-0472">Membrane</keyword>
<sequence length="71" mass="8314">MWWKVKKFILVVVSILLGFFTYKLPIINQIFNYKTSFDLSAFYLIILLYLFTKPVDRREKSDSAASDDGNA</sequence>
<organism evidence="2 3">
    <name type="scientific">Halobacillus naozhouensis</name>
    <dbReference type="NCBI Taxonomy" id="554880"/>
    <lineage>
        <taxon>Bacteria</taxon>
        <taxon>Bacillati</taxon>
        <taxon>Bacillota</taxon>
        <taxon>Bacilli</taxon>
        <taxon>Bacillales</taxon>
        <taxon>Bacillaceae</taxon>
        <taxon>Halobacillus</taxon>
    </lineage>
</organism>
<keyword evidence="1" id="KW-0812">Transmembrane</keyword>
<protein>
    <submittedName>
        <fullName evidence="2">Uncharacterized protein</fullName>
    </submittedName>
</protein>